<evidence type="ECO:0000256" key="4">
    <source>
        <dbReference type="ARBA" id="ARBA00023136"/>
    </source>
</evidence>
<accession>W4QC42</accession>
<keyword evidence="8" id="KW-1185">Reference proteome</keyword>
<evidence type="ECO:0000256" key="1">
    <source>
        <dbReference type="ARBA" id="ARBA00004127"/>
    </source>
</evidence>
<feature type="transmembrane region" description="Helical" evidence="5">
    <location>
        <begin position="56"/>
        <end position="80"/>
    </location>
</feature>
<dbReference type="InterPro" id="IPR010652">
    <property type="entry name" value="DUF1232"/>
</dbReference>
<keyword evidence="4 5" id="KW-0472">Membrane</keyword>
<evidence type="ECO:0000256" key="3">
    <source>
        <dbReference type="ARBA" id="ARBA00022989"/>
    </source>
</evidence>
<evidence type="ECO:0000256" key="2">
    <source>
        <dbReference type="ARBA" id="ARBA00022692"/>
    </source>
</evidence>
<dbReference type="EMBL" id="BAUU01000002">
    <property type="protein sequence ID" value="GAE28924.1"/>
    <property type="molecule type" value="Genomic_DNA"/>
</dbReference>
<name>W4QC42_9BACI</name>
<dbReference type="AlphaFoldDB" id="W4QC42"/>
<dbReference type="Pfam" id="PF06803">
    <property type="entry name" value="DUF1232"/>
    <property type="match status" value="1"/>
</dbReference>
<dbReference type="Proteomes" id="UP000018895">
    <property type="component" value="Unassembled WGS sequence"/>
</dbReference>
<organism evidence="7 8">
    <name type="scientific">Halalkalibacter hemicellulosilyticusJCM 9152</name>
    <dbReference type="NCBI Taxonomy" id="1236971"/>
    <lineage>
        <taxon>Bacteria</taxon>
        <taxon>Bacillati</taxon>
        <taxon>Bacillota</taxon>
        <taxon>Bacilli</taxon>
        <taxon>Bacillales</taxon>
        <taxon>Bacillaceae</taxon>
        <taxon>Halalkalibacter</taxon>
    </lineage>
</organism>
<feature type="domain" description="DUF1232" evidence="6">
    <location>
        <begin position="39"/>
        <end position="71"/>
    </location>
</feature>
<sequence>MRRFFKKILFILKLWRFIPFMKDFYLSTEVKNSYKIIGTIAILLYLFIPFDLIPDYLGVIGFIDDFIIITFIINRMIAVAPDTLKKKHRL</sequence>
<reference evidence="7" key="1">
    <citation type="journal article" date="2014" name="Genome Announc.">
        <title>Draft Genome Sequences of Three Alkaliphilic Bacillus Strains, Bacillus wakoensis JCM 9140T, Bacillus akibai JCM 9157T, and Bacillus hemicellulosilyticus JCM 9152T.</title>
        <authorList>
            <person name="Yuki M."/>
            <person name="Oshima K."/>
            <person name="Suda W."/>
            <person name="Oshida Y."/>
            <person name="Kitamura K."/>
            <person name="Iida T."/>
            <person name="Hattori M."/>
            <person name="Ohkuma M."/>
        </authorList>
    </citation>
    <scope>NUCLEOTIDE SEQUENCE [LARGE SCALE GENOMIC DNA]</scope>
    <source>
        <strain evidence="7">JCM 9152</strain>
    </source>
</reference>
<evidence type="ECO:0000259" key="6">
    <source>
        <dbReference type="Pfam" id="PF06803"/>
    </source>
</evidence>
<protein>
    <recommendedName>
        <fullName evidence="6">DUF1232 domain-containing protein</fullName>
    </recommendedName>
</protein>
<dbReference type="STRING" id="1236971.JCM9152_262"/>
<keyword evidence="2 5" id="KW-0812">Transmembrane</keyword>
<comment type="subcellular location">
    <subcellularLocation>
        <location evidence="1">Endomembrane system</location>
        <topology evidence="1">Multi-pass membrane protein</topology>
    </subcellularLocation>
</comment>
<proteinExistence type="predicted"/>
<feature type="transmembrane region" description="Helical" evidence="5">
    <location>
        <begin position="32"/>
        <end position="50"/>
    </location>
</feature>
<gene>
    <name evidence="7" type="ORF">JCM9152_262</name>
</gene>
<evidence type="ECO:0000256" key="5">
    <source>
        <dbReference type="SAM" id="Phobius"/>
    </source>
</evidence>
<dbReference type="GO" id="GO:0012505">
    <property type="term" value="C:endomembrane system"/>
    <property type="evidence" value="ECO:0007669"/>
    <property type="project" value="UniProtKB-SubCell"/>
</dbReference>
<evidence type="ECO:0000313" key="8">
    <source>
        <dbReference type="Proteomes" id="UP000018895"/>
    </source>
</evidence>
<keyword evidence="3 5" id="KW-1133">Transmembrane helix</keyword>
<comment type="caution">
    <text evidence="7">The sequence shown here is derived from an EMBL/GenBank/DDBJ whole genome shotgun (WGS) entry which is preliminary data.</text>
</comment>
<dbReference type="RefSeq" id="WP_035340008.1">
    <property type="nucleotide sequence ID" value="NZ_BAUU01000002.1"/>
</dbReference>
<evidence type="ECO:0000313" key="7">
    <source>
        <dbReference type="EMBL" id="GAE28924.1"/>
    </source>
</evidence>